<evidence type="ECO:0000259" key="1">
    <source>
        <dbReference type="Pfam" id="PF13349"/>
    </source>
</evidence>
<accession>A0A0A5FTE5</accession>
<sequence length="279" mass="30473">MKDFFLVGLTLLIIGVGGLVFMGFQGKAFSFTSFFGDVESFEKTASFNSSDITRIDLDVSSDDVQLHRSETNEITVRYYGESNNHEKAVESFYAEQQGDTLQIGTKSTVNFGISYRDVNIEISLPEKQWEEISLSSSSGDIKAVNLEADNLAVKLSSGDVRFDDIVASQIGVKTSSGSFEGDHIKGELTVQTSSGDVELFRQELDHNVSIKSSSGDVSIQASEKPSNLFVQFDSSSGEADIAFPMKFSSMDESHIKGSVGEGKYEIKVNTSSGDFEFNQ</sequence>
<evidence type="ECO:0000313" key="2">
    <source>
        <dbReference type="EMBL" id="KGX84011.1"/>
    </source>
</evidence>
<organism evidence="2 3">
    <name type="scientific">Pontibacillus marinus BH030004 = DSM 16465</name>
    <dbReference type="NCBI Taxonomy" id="1385511"/>
    <lineage>
        <taxon>Bacteria</taxon>
        <taxon>Bacillati</taxon>
        <taxon>Bacillota</taxon>
        <taxon>Bacilli</taxon>
        <taxon>Bacillales</taxon>
        <taxon>Bacillaceae</taxon>
        <taxon>Pontibacillus</taxon>
    </lineage>
</organism>
<dbReference type="RefSeq" id="WP_027447452.1">
    <property type="nucleotide sequence ID" value="NZ_AULJ01000064.1"/>
</dbReference>
<dbReference type="PANTHER" id="PTHR34094">
    <property type="match status" value="1"/>
</dbReference>
<protein>
    <recommendedName>
        <fullName evidence="1">DUF4097 domain-containing protein</fullName>
    </recommendedName>
</protein>
<dbReference type="Gene3D" id="2.160.20.120">
    <property type="match status" value="1"/>
</dbReference>
<keyword evidence="3" id="KW-1185">Reference proteome</keyword>
<dbReference type="EMBL" id="AVPF01000070">
    <property type="protein sequence ID" value="KGX84011.1"/>
    <property type="molecule type" value="Genomic_DNA"/>
</dbReference>
<feature type="domain" description="DUF4097" evidence="1">
    <location>
        <begin position="130"/>
        <end position="276"/>
    </location>
</feature>
<dbReference type="PANTHER" id="PTHR34094:SF1">
    <property type="entry name" value="PROTEIN FAM185A"/>
    <property type="match status" value="1"/>
</dbReference>
<dbReference type="AlphaFoldDB" id="A0A0A5FTE5"/>
<evidence type="ECO:0000313" key="3">
    <source>
        <dbReference type="Proteomes" id="UP000030403"/>
    </source>
</evidence>
<dbReference type="Pfam" id="PF13349">
    <property type="entry name" value="DUF4097"/>
    <property type="match status" value="1"/>
</dbReference>
<dbReference type="Proteomes" id="UP000030403">
    <property type="component" value="Unassembled WGS sequence"/>
</dbReference>
<dbReference type="STRING" id="1385511.GCA_000425225_03957"/>
<comment type="caution">
    <text evidence="2">The sequence shown here is derived from an EMBL/GenBank/DDBJ whole genome shotgun (WGS) entry which is preliminary data.</text>
</comment>
<gene>
    <name evidence="2" type="ORF">N783_19475</name>
</gene>
<name>A0A0A5FTE5_9BACI</name>
<proteinExistence type="predicted"/>
<dbReference type="eggNOG" id="COG3595">
    <property type="taxonomic scope" value="Bacteria"/>
</dbReference>
<dbReference type="InterPro" id="IPR025164">
    <property type="entry name" value="Toastrack_DUF4097"/>
</dbReference>
<reference evidence="2 3" key="1">
    <citation type="submission" date="2013-08" db="EMBL/GenBank/DDBJ databases">
        <authorList>
            <person name="Huang J."/>
            <person name="Wang G."/>
        </authorList>
    </citation>
    <scope>NUCLEOTIDE SEQUENCE [LARGE SCALE GENOMIC DNA]</scope>
    <source>
        <strain evidence="2 3">BH030004</strain>
    </source>
</reference>